<dbReference type="Proteomes" id="UP000278222">
    <property type="component" value="Unassembled WGS sequence"/>
</dbReference>
<dbReference type="GO" id="GO:0005886">
    <property type="term" value="C:plasma membrane"/>
    <property type="evidence" value="ECO:0007669"/>
    <property type="project" value="UniProtKB-SubCell"/>
</dbReference>
<keyword evidence="9" id="KW-1185">Reference proteome</keyword>
<comment type="caution">
    <text evidence="8">The sequence shown here is derived from an EMBL/GenBank/DDBJ whole genome shotgun (WGS) entry which is preliminary data.</text>
</comment>
<feature type="transmembrane region" description="Helical" evidence="7">
    <location>
        <begin position="12"/>
        <end position="33"/>
    </location>
</feature>
<evidence type="ECO:0000256" key="4">
    <source>
        <dbReference type="ARBA" id="ARBA00022692"/>
    </source>
</evidence>
<evidence type="ECO:0000256" key="7">
    <source>
        <dbReference type="SAM" id="Phobius"/>
    </source>
</evidence>
<name>A0A3N1LGZ9_9PROT</name>
<keyword evidence="4 7" id="KW-0812">Transmembrane</keyword>
<dbReference type="InterPro" id="IPR007140">
    <property type="entry name" value="DUF350"/>
</dbReference>
<dbReference type="PANTHER" id="PTHR40043">
    <property type="entry name" value="UPF0719 INNER MEMBRANE PROTEIN YJFL"/>
    <property type="match status" value="1"/>
</dbReference>
<comment type="similarity">
    <text evidence="2">Belongs to the UPF0719 family.</text>
</comment>
<dbReference type="AlphaFoldDB" id="A0A3N1LGZ9"/>
<evidence type="ECO:0000313" key="9">
    <source>
        <dbReference type="Proteomes" id="UP000278222"/>
    </source>
</evidence>
<dbReference type="PANTHER" id="PTHR40043:SF1">
    <property type="entry name" value="UPF0719 INNER MEMBRANE PROTEIN YJFL"/>
    <property type="match status" value="1"/>
</dbReference>
<feature type="transmembrane region" description="Helical" evidence="7">
    <location>
        <begin position="54"/>
        <end position="74"/>
    </location>
</feature>
<keyword evidence="5 7" id="KW-1133">Transmembrane helix</keyword>
<feature type="transmembrane region" description="Helical" evidence="7">
    <location>
        <begin position="114"/>
        <end position="135"/>
    </location>
</feature>
<evidence type="ECO:0000256" key="6">
    <source>
        <dbReference type="ARBA" id="ARBA00023136"/>
    </source>
</evidence>
<accession>A0A3N1LGZ9</accession>
<organism evidence="8 9">
    <name type="scientific">Stella humosa</name>
    <dbReference type="NCBI Taxonomy" id="94"/>
    <lineage>
        <taxon>Bacteria</taxon>
        <taxon>Pseudomonadati</taxon>
        <taxon>Pseudomonadota</taxon>
        <taxon>Alphaproteobacteria</taxon>
        <taxon>Rhodospirillales</taxon>
        <taxon>Stellaceae</taxon>
        <taxon>Stella</taxon>
    </lineage>
</organism>
<proteinExistence type="inferred from homology"/>
<evidence type="ECO:0000256" key="5">
    <source>
        <dbReference type="ARBA" id="ARBA00022989"/>
    </source>
</evidence>
<evidence type="ECO:0000256" key="2">
    <source>
        <dbReference type="ARBA" id="ARBA00005779"/>
    </source>
</evidence>
<evidence type="ECO:0000256" key="1">
    <source>
        <dbReference type="ARBA" id="ARBA00004651"/>
    </source>
</evidence>
<keyword evidence="6 7" id="KW-0472">Membrane</keyword>
<gene>
    <name evidence="8" type="ORF">EDC65_2646</name>
</gene>
<feature type="transmembrane region" description="Helical" evidence="7">
    <location>
        <begin position="80"/>
        <end position="102"/>
    </location>
</feature>
<keyword evidence="3" id="KW-1003">Cell membrane</keyword>
<protein>
    <submittedName>
        <fullName evidence="8">Putative membrane protein</fullName>
    </submittedName>
</protein>
<evidence type="ECO:0000256" key="3">
    <source>
        <dbReference type="ARBA" id="ARBA00022475"/>
    </source>
</evidence>
<comment type="subcellular location">
    <subcellularLocation>
        <location evidence="1">Cell membrane</location>
        <topology evidence="1">Multi-pass membrane protein</topology>
    </subcellularLocation>
</comment>
<dbReference type="Pfam" id="PF03994">
    <property type="entry name" value="DUF350"/>
    <property type="match status" value="1"/>
</dbReference>
<evidence type="ECO:0000313" key="8">
    <source>
        <dbReference type="EMBL" id="ROP90787.1"/>
    </source>
</evidence>
<dbReference type="EMBL" id="RJKX01000014">
    <property type="protein sequence ID" value="ROP90787.1"/>
    <property type="molecule type" value="Genomic_DNA"/>
</dbReference>
<reference evidence="8 9" key="1">
    <citation type="submission" date="2018-11" db="EMBL/GenBank/DDBJ databases">
        <title>Genomic Encyclopedia of Type Strains, Phase IV (KMG-IV): sequencing the most valuable type-strain genomes for metagenomic binning, comparative biology and taxonomic classification.</title>
        <authorList>
            <person name="Goeker M."/>
        </authorList>
    </citation>
    <scope>NUCLEOTIDE SEQUENCE [LARGE SCALE GENOMIC DNA]</scope>
    <source>
        <strain evidence="8 9">DSM 5900</strain>
    </source>
</reference>
<sequence>MMPFLDNLMNSLPVFLAHVGITLAMLIAGVLAYEAITPYRELALVRAGNTAAGIALGSAILGLAIPLAACMARSVAVWDIIVWGVAALILQLAAFAIVSLLLKRLPDAIAKDEPGAACVLGSVQLAVALVIAAAVGG</sequence>